<evidence type="ECO:0000313" key="2">
    <source>
        <dbReference type="EMBL" id="QPJ61563.1"/>
    </source>
</evidence>
<evidence type="ECO:0000313" key="3">
    <source>
        <dbReference type="Proteomes" id="UP000594688"/>
    </source>
</evidence>
<sequence>MKSSIWLAAGLLAFSMVATGCEKQEKEAEERGKIPKKTIKKAEETVNKAVQSLENSLEKAGDELDN</sequence>
<dbReference type="AlphaFoldDB" id="A0A7T0G055"/>
<feature type="chain" id="PRO_5032417518" description="YtxH domain-containing protein" evidence="1">
    <location>
        <begin position="21"/>
        <end position="66"/>
    </location>
</feature>
<dbReference type="Proteomes" id="UP000594688">
    <property type="component" value="Chromosome"/>
</dbReference>
<name>A0A7T0G055_9BACT</name>
<feature type="signal peptide" evidence="1">
    <location>
        <begin position="1"/>
        <end position="20"/>
    </location>
</feature>
<dbReference type="EMBL" id="CP048685">
    <property type="protein sequence ID" value="QPJ61563.1"/>
    <property type="molecule type" value="Genomic_DNA"/>
</dbReference>
<dbReference type="KEGG" id="nli:G3M70_06555"/>
<reference evidence="2 3" key="1">
    <citation type="submission" date="2020-02" db="EMBL/GenBank/DDBJ databases">
        <title>Genomic and physiological characterization of two novel Nitrospinaceae genera.</title>
        <authorList>
            <person name="Mueller A.J."/>
            <person name="Jung M.-Y."/>
            <person name="Strachan C.R."/>
            <person name="Herbold C.W."/>
            <person name="Kirkegaard R.H."/>
            <person name="Daims H."/>
        </authorList>
    </citation>
    <scope>NUCLEOTIDE SEQUENCE [LARGE SCALE GENOMIC DNA]</scope>
    <source>
        <strain evidence="2">EB</strain>
    </source>
</reference>
<dbReference type="PROSITE" id="PS51257">
    <property type="entry name" value="PROKAR_LIPOPROTEIN"/>
    <property type="match status" value="1"/>
</dbReference>
<proteinExistence type="predicted"/>
<evidence type="ECO:0008006" key="4">
    <source>
        <dbReference type="Google" id="ProtNLM"/>
    </source>
</evidence>
<accession>A0A7T0G055</accession>
<organism evidence="2 3">
    <name type="scientific">Candidatus Nitronauta litoralis</name>
    <dbReference type="NCBI Taxonomy" id="2705533"/>
    <lineage>
        <taxon>Bacteria</taxon>
        <taxon>Pseudomonadati</taxon>
        <taxon>Nitrospinota/Tectimicrobiota group</taxon>
        <taxon>Nitrospinota</taxon>
        <taxon>Nitrospinia</taxon>
        <taxon>Nitrospinales</taxon>
        <taxon>Nitrospinaceae</taxon>
        <taxon>Candidatus Nitronauta</taxon>
    </lineage>
</organism>
<keyword evidence="1" id="KW-0732">Signal</keyword>
<gene>
    <name evidence="2" type="ORF">G3M70_06555</name>
</gene>
<evidence type="ECO:0000256" key="1">
    <source>
        <dbReference type="SAM" id="SignalP"/>
    </source>
</evidence>
<protein>
    <recommendedName>
        <fullName evidence="4">YtxH domain-containing protein</fullName>
    </recommendedName>
</protein>